<dbReference type="CDD" id="cd03801">
    <property type="entry name" value="GT4_PimA-like"/>
    <property type="match status" value="1"/>
</dbReference>
<dbReference type="Gene3D" id="3.40.50.2000">
    <property type="entry name" value="Glycogen Phosphorylase B"/>
    <property type="match status" value="2"/>
</dbReference>
<dbReference type="PANTHER" id="PTHR12526">
    <property type="entry name" value="GLYCOSYLTRANSFERASE"/>
    <property type="match status" value="1"/>
</dbReference>
<dbReference type="SUPFAM" id="SSF53756">
    <property type="entry name" value="UDP-Glycosyltransferase/glycogen phosphorylase"/>
    <property type="match status" value="1"/>
</dbReference>
<dbReference type="AlphaFoldDB" id="A0A543GAJ3"/>
<comment type="caution">
    <text evidence="4">The sequence shown here is derived from an EMBL/GenBank/DDBJ whole genome shotgun (WGS) entry which is preliminary data.</text>
</comment>
<keyword evidence="2" id="KW-0808">Transferase</keyword>
<name>A0A543GAJ3_9PSEU</name>
<dbReference type="Proteomes" id="UP000319818">
    <property type="component" value="Unassembled WGS sequence"/>
</dbReference>
<evidence type="ECO:0000256" key="1">
    <source>
        <dbReference type="ARBA" id="ARBA00022676"/>
    </source>
</evidence>
<dbReference type="EMBL" id="VFPH01000001">
    <property type="protein sequence ID" value="TQM43098.1"/>
    <property type="molecule type" value="Genomic_DNA"/>
</dbReference>
<dbReference type="InterPro" id="IPR028098">
    <property type="entry name" value="Glyco_trans_4-like_N"/>
</dbReference>
<dbReference type="PANTHER" id="PTHR12526:SF510">
    <property type="entry name" value="D-INOSITOL 3-PHOSPHATE GLYCOSYLTRANSFERASE"/>
    <property type="match status" value="1"/>
</dbReference>
<reference evidence="4 5" key="1">
    <citation type="submission" date="2019-06" db="EMBL/GenBank/DDBJ databases">
        <title>Sequencing the genomes of 1000 actinobacteria strains.</title>
        <authorList>
            <person name="Klenk H.-P."/>
        </authorList>
    </citation>
    <scope>NUCLEOTIDE SEQUENCE [LARGE SCALE GENOMIC DNA]</scope>
    <source>
        <strain evidence="4 5">DSM 45511</strain>
    </source>
</reference>
<gene>
    <name evidence="4" type="ORF">FB388_0439</name>
</gene>
<evidence type="ECO:0000259" key="3">
    <source>
        <dbReference type="Pfam" id="PF13439"/>
    </source>
</evidence>
<dbReference type="Pfam" id="PF13439">
    <property type="entry name" value="Glyco_transf_4"/>
    <property type="match status" value="1"/>
</dbReference>
<feature type="domain" description="Glycosyltransferase subfamily 4-like N-terminal" evidence="3">
    <location>
        <begin position="85"/>
        <end position="175"/>
    </location>
</feature>
<sequence>MTARVRVHMTGSAWFPTVPGGLNRYFTDLFRALESHPKLEVSAAAFGDPAQGGRSWGPPAGSTWQRARASFVERSPLPHRAVLDRHFCLYGRPAIDRHGRHPLVVHFHGPWAAESRMSGSREAAARVKYWIERMRYLGADRYVVLSRHFRDLLAESYRVPQHKICVIPPGVDLDRFHVLPQSRPSRTVLCVRRLERRMGIDVLLRAWSEVLAVRPDARLVIVGTGREEQALRARVGASPDLSGSVAFEGCTTDERLVRLYGNAAFTVVPSVELEGFGLIALESLAAGRAPIVTDCGGLPDSVRGLDPSLIVPAGEASALADRIVRALDGNLPAPHRCRTHAESFSWQAAAEQHVAMYRELLA</sequence>
<dbReference type="RefSeq" id="WP_211361726.1">
    <property type="nucleotide sequence ID" value="NZ_VFPH01000001.1"/>
</dbReference>
<dbReference type="GO" id="GO:0016757">
    <property type="term" value="F:glycosyltransferase activity"/>
    <property type="evidence" value="ECO:0007669"/>
    <property type="project" value="UniProtKB-KW"/>
</dbReference>
<keyword evidence="5" id="KW-1185">Reference proteome</keyword>
<protein>
    <recommendedName>
        <fullName evidence="3">Glycosyltransferase subfamily 4-like N-terminal domain-containing protein</fullName>
    </recommendedName>
</protein>
<keyword evidence="1" id="KW-0328">Glycosyltransferase</keyword>
<evidence type="ECO:0000313" key="4">
    <source>
        <dbReference type="EMBL" id="TQM43098.1"/>
    </source>
</evidence>
<accession>A0A543GAJ3</accession>
<evidence type="ECO:0000256" key="2">
    <source>
        <dbReference type="ARBA" id="ARBA00022679"/>
    </source>
</evidence>
<organism evidence="4 5">
    <name type="scientific">Pseudonocardia cypriaca</name>
    <dbReference type="NCBI Taxonomy" id="882449"/>
    <lineage>
        <taxon>Bacteria</taxon>
        <taxon>Bacillati</taxon>
        <taxon>Actinomycetota</taxon>
        <taxon>Actinomycetes</taxon>
        <taxon>Pseudonocardiales</taxon>
        <taxon>Pseudonocardiaceae</taxon>
        <taxon>Pseudonocardia</taxon>
    </lineage>
</organism>
<evidence type="ECO:0000313" key="5">
    <source>
        <dbReference type="Proteomes" id="UP000319818"/>
    </source>
</evidence>
<dbReference type="Pfam" id="PF13692">
    <property type="entry name" value="Glyco_trans_1_4"/>
    <property type="match status" value="1"/>
</dbReference>
<proteinExistence type="predicted"/>